<reference evidence="2" key="1">
    <citation type="submission" date="2020-10" db="EMBL/GenBank/DDBJ databases">
        <authorList>
            <person name="Gilroy R."/>
        </authorList>
    </citation>
    <scope>NUCLEOTIDE SEQUENCE</scope>
    <source>
        <strain evidence="2">ChiSxjej2B14-6234</strain>
    </source>
</reference>
<sequence>MAITSYPVRHELKYLVHPAELHYLRSVLDGLLMHDPNGDENNEYHIRSLYFDSVHDDALHEKIAGVGNRKKYRIRIYNFSDRLIRLECKRKIGDLISKQSVRIPRDLAEQIIAGDPSGLEYMRHPLLREMFVQMRTNLLHPVVIVDYVREAYITDAQDVRITFDRRLRTGLYSSDLFNPRIPTFPVFDDCKEILEVKFDQFLPAYLQTVLSGVTAERSAVSKYVHCRRYEEKEF</sequence>
<name>A0A9D0ZBB7_9FIRM</name>
<evidence type="ECO:0000313" key="2">
    <source>
        <dbReference type="EMBL" id="HIQ71293.1"/>
    </source>
</evidence>
<protein>
    <submittedName>
        <fullName evidence="2">Polyphosphate polymerase domain-containing protein</fullName>
    </submittedName>
</protein>
<feature type="domain" description="VTC" evidence="1">
    <location>
        <begin position="9"/>
        <end position="227"/>
    </location>
</feature>
<dbReference type="GO" id="GO:0006799">
    <property type="term" value="P:polyphosphate biosynthetic process"/>
    <property type="evidence" value="ECO:0007669"/>
    <property type="project" value="UniProtKB-ARBA"/>
</dbReference>
<comment type="caution">
    <text evidence="2">The sequence shown here is derived from an EMBL/GenBank/DDBJ whole genome shotgun (WGS) entry which is preliminary data.</text>
</comment>
<dbReference type="InterPro" id="IPR018966">
    <property type="entry name" value="VTC_domain"/>
</dbReference>
<dbReference type="Gene3D" id="3.20.100.30">
    <property type="entry name" value="VTC, catalytic tunnel domain"/>
    <property type="match status" value="1"/>
</dbReference>
<dbReference type="Pfam" id="PF09359">
    <property type="entry name" value="VTC"/>
    <property type="match status" value="1"/>
</dbReference>
<dbReference type="Proteomes" id="UP000886887">
    <property type="component" value="Unassembled WGS sequence"/>
</dbReference>
<accession>A0A9D0ZBB7</accession>
<dbReference type="CDD" id="cd07750">
    <property type="entry name" value="PolyPPase_VTC_like"/>
    <property type="match status" value="1"/>
</dbReference>
<dbReference type="EMBL" id="DVFJ01000009">
    <property type="protein sequence ID" value="HIQ71293.1"/>
    <property type="molecule type" value="Genomic_DNA"/>
</dbReference>
<evidence type="ECO:0000313" key="3">
    <source>
        <dbReference type="Proteomes" id="UP000886887"/>
    </source>
</evidence>
<gene>
    <name evidence="2" type="ORF">IAB73_03665</name>
</gene>
<proteinExistence type="predicted"/>
<dbReference type="AlphaFoldDB" id="A0A9D0ZBB7"/>
<dbReference type="InterPro" id="IPR042267">
    <property type="entry name" value="VTC_sf"/>
</dbReference>
<organism evidence="2 3">
    <name type="scientific">Candidatus Onthenecus intestinigallinarum</name>
    <dbReference type="NCBI Taxonomy" id="2840875"/>
    <lineage>
        <taxon>Bacteria</taxon>
        <taxon>Bacillati</taxon>
        <taxon>Bacillota</taxon>
        <taxon>Clostridia</taxon>
        <taxon>Eubacteriales</taxon>
        <taxon>Candidatus Onthenecus</taxon>
    </lineage>
</organism>
<reference evidence="2" key="2">
    <citation type="journal article" date="2021" name="PeerJ">
        <title>Extensive microbial diversity within the chicken gut microbiome revealed by metagenomics and culture.</title>
        <authorList>
            <person name="Gilroy R."/>
            <person name="Ravi A."/>
            <person name="Getino M."/>
            <person name="Pursley I."/>
            <person name="Horton D.L."/>
            <person name="Alikhan N.F."/>
            <person name="Baker D."/>
            <person name="Gharbi K."/>
            <person name="Hall N."/>
            <person name="Watson M."/>
            <person name="Adriaenssens E.M."/>
            <person name="Foster-Nyarko E."/>
            <person name="Jarju S."/>
            <person name="Secka A."/>
            <person name="Antonio M."/>
            <person name="Oren A."/>
            <person name="Chaudhuri R.R."/>
            <person name="La Ragione R."/>
            <person name="Hildebrand F."/>
            <person name="Pallen M.J."/>
        </authorList>
    </citation>
    <scope>NUCLEOTIDE SEQUENCE</scope>
    <source>
        <strain evidence="2">ChiSxjej2B14-6234</strain>
    </source>
</reference>
<evidence type="ECO:0000259" key="1">
    <source>
        <dbReference type="Pfam" id="PF09359"/>
    </source>
</evidence>